<evidence type="ECO:0000256" key="3">
    <source>
        <dbReference type="ARBA" id="ARBA00012929"/>
    </source>
</evidence>
<evidence type="ECO:0000256" key="4">
    <source>
        <dbReference type="ARBA" id="ARBA00017099"/>
    </source>
</evidence>
<dbReference type="Gene3D" id="3.40.50.720">
    <property type="entry name" value="NAD(P)-binding Rossmann-like Domain"/>
    <property type="match status" value="1"/>
</dbReference>
<feature type="domain" description="RmlD-like substrate binding" evidence="7">
    <location>
        <begin position="1"/>
        <end position="290"/>
    </location>
</feature>
<dbReference type="NCBIfam" id="TIGR01214">
    <property type="entry name" value="rmlD"/>
    <property type="match status" value="1"/>
</dbReference>
<evidence type="ECO:0000256" key="5">
    <source>
        <dbReference type="ARBA" id="ARBA00048200"/>
    </source>
</evidence>
<dbReference type="Gene3D" id="3.90.25.10">
    <property type="entry name" value="UDP-galactose 4-epimerase, domain 1"/>
    <property type="match status" value="1"/>
</dbReference>
<dbReference type="RefSeq" id="WP_189485141.1">
    <property type="nucleotide sequence ID" value="NZ_BMZB01000001.1"/>
</dbReference>
<gene>
    <name evidence="8" type="primary">rfbD</name>
    <name evidence="8" type="ORF">GCM10011273_08940</name>
</gene>
<comment type="caution">
    <text evidence="8">The sequence shown here is derived from an EMBL/GenBank/DDBJ whole genome shotgun (WGS) entry which is preliminary data.</text>
</comment>
<comment type="similarity">
    <text evidence="2 6">Belongs to the dTDP-4-dehydrorhamnose reductase family.</text>
</comment>
<evidence type="ECO:0000256" key="6">
    <source>
        <dbReference type="RuleBase" id="RU364082"/>
    </source>
</evidence>
<evidence type="ECO:0000259" key="7">
    <source>
        <dbReference type="Pfam" id="PF04321"/>
    </source>
</evidence>
<dbReference type="GO" id="GO:0008831">
    <property type="term" value="F:dTDP-4-dehydrorhamnose reductase activity"/>
    <property type="evidence" value="ECO:0007669"/>
    <property type="project" value="UniProtKB-EC"/>
</dbReference>
<reference evidence="8" key="1">
    <citation type="journal article" date="2014" name="Int. J. Syst. Evol. Microbiol.">
        <title>Complete genome sequence of Corynebacterium casei LMG S-19264T (=DSM 44701T), isolated from a smear-ripened cheese.</title>
        <authorList>
            <consortium name="US DOE Joint Genome Institute (JGI-PGF)"/>
            <person name="Walter F."/>
            <person name="Albersmeier A."/>
            <person name="Kalinowski J."/>
            <person name="Ruckert C."/>
        </authorList>
    </citation>
    <scope>NUCLEOTIDE SEQUENCE</scope>
    <source>
        <strain evidence="8">KCTC 32296</strain>
    </source>
</reference>
<dbReference type="Proteomes" id="UP000662572">
    <property type="component" value="Unassembled WGS sequence"/>
</dbReference>
<comment type="pathway">
    <text evidence="1 6">Carbohydrate biosynthesis; dTDP-L-rhamnose biosynthesis.</text>
</comment>
<dbReference type="Pfam" id="PF04321">
    <property type="entry name" value="RmlD_sub_bind"/>
    <property type="match status" value="1"/>
</dbReference>
<dbReference type="EC" id="1.1.1.133" evidence="3 6"/>
<evidence type="ECO:0000256" key="1">
    <source>
        <dbReference type="ARBA" id="ARBA00004781"/>
    </source>
</evidence>
<dbReference type="SUPFAM" id="SSF51735">
    <property type="entry name" value="NAD(P)-binding Rossmann-fold domains"/>
    <property type="match status" value="1"/>
</dbReference>
<protein>
    <recommendedName>
        <fullName evidence="4 6">dTDP-4-dehydrorhamnose reductase</fullName>
        <ecNumber evidence="3 6">1.1.1.133</ecNumber>
    </recommendedName>
</protein>
<dbReference type="InterPro" id="IPR036291">
    <property type="entry name" value="NAD(P)-bd_dom_sf"/>
</dbReference>
<accession>A0A918PXT5</accession>
<dbReference type="PANTHER" id="PTHR10491:SF4">
    <property type="entry name" value="METHIONINE ADENOSYLTRANSFERASE 2 SUBUNIT BETA"/>
    <property type="match status" value="1"/>
</dbReference>
<evidence type="ECO:0000313" key="8">
    <source>
        <dbReference type="EMBL" id="GGZ25732.1"/>
    </source>
</evidence>
<comment type="function">
    <text evidence="6">Catalyzes the reduction of dTDP-6-deoxy-L-lyxo-4-hexulose to yield dTDP-L-rhamnose.</text>
</comment>
<dbReference type="PANTHER" id="PTHR10491">
    <property type="entry name" value="DTDP-4-DEHYDRORHAMNOSE REDUCTASE"/>
    <property type="match status" value="1"/>
</dbReference>
<comment type="cofactor">
    <cofactor evidence="6">
        <name>Mg(2+)</name>
        <dbReference type="ChEBI" id="CHEBI:18420"/>
    </cofactor>
    <text evidence="6">Binds 1 Mg(2+) ion per monomer.</text>
</comment>
<evidence type="ECO:0000256" key="2">
    <source>
        <dbReference type="ARBA" id="ARBA00010944"/>
    </source>
</evidence>
<dbReference type="EMBL" id="BMZB01000001">
    <property type="protein sequence ID" value="GGZ25732.1"/>
    <property type="molecule type" value="Genomic_DNA"/>
</dbReference>
<reference evidence="8" key="2">
    <citation type="submission" date="2020-09" db="EMBL/GenBank/DDBJ databases">
        <authorList>
            <person name="Sun Q."/>
            <person name="Kim S."/>
        </authorList>
    </citation>
    <scope>NUCLEOTIDE SEQUENCE</scope>
    <source>
        <strain evidence="8">KCTC 32296</strain>
    </source>
</reference>
<dbReference type="CDD" id="cd05254">
    <property type="entry name" value="dTDP_HR_like_SDR_e"/>
    <property type="match status" value="1"/>
</dbReference>
<keyword evidence="6" id="KW-0560">Oxidoreductase</keyword>
<dbReference type="InterPro" id="IPR029903">
    <property type="entry name" value="RmlD-like-bd"/>
</dbReference>
<name>A0A918PXT5_9CAUL</name>
<proteinExistence type="inferred from homology"/>
<sequence length="301" mass="32463">MRIAVTGTGGQVVNALIAAAQSHSDIEIIPIGRPQLDLSRPDSIAPAIIATKPDVVLSAAAYTAVDQAESDTNMAEQINAMAPALLAHTASALNIPLIHLSTDYVFDGLKTGAYDETDTPGPINVYGRTKRAGEQAVLAATGHVVLRTSWLYSPYGHNFVKTMYWLAQTHDEVRVVDDQYGGPTSALDLANALLTVCARLHNDRDPALRGLFHLTAPGSASWADLADAVFTDLAARGMRRPHLIRIPSAQFPTAAQRPPNSRLDCRKISQAYGLALPPWRHSLMTCLDEMMSGEPHRKETA</sequence>
<dbReference type="AlphaFoldDB" id="A0A918PXT5"/>
<comment type="catalytic activity">
    <reaction evidence="5 6">
        <text>dTDP-beta-L-rhamnose + NADP(+) = dTDP-4-dehydro-beta-L-rhamnose + NADPH + H(+)</text>
        <dbReference type="Rhea" id="RHEA:21796"/>
        <dbReference type="ChEBI" id="CHEBI:15378"/>
        <dbReference type="ChEBI" id="CHEBI:57510"/>
        <dbReference type="ChEBI" id="CHEBI:57783"/>
        <dbReference type="ChEBI" id="CHEBI:58349"/>
        <dbReference type="ChEBI" id="CHEBI:62830"/>
        <dbReference type="EC" id="1.1.1.133"/>
    </reaction>
</comment>
<dbReference type="InterPro" id="IPR005913">
    <property type="entry name" value="dTDP_dehydrorham_reduct"/>
</dbReference>
<keyword evidence="9" id="KW-1185">Reference proteome</keyword>
<keyword evidence="6" id="KW-0521">NADP</keyword>
<organism evidence="8 9">
    <name type="scientific">Asticcacaulis endophyticus</name>
    <dbReference type="NCBI Taxonomy" id="1395890"/>
    <lineage>
        <taxon>Bacteria</taxon>
        <taxon>Pseudomonadati</taxon>
        <taxon>Pseudomonadota</taxon>
        <taxon>Alphaproteobacteria</taxon>
        <taxon>Caulobacterales</taxon>
        <taxon>Caulobacteraceae</taxon>
        <taxon>Asticcacaulis</taxon>
    </lineage>
</organism>
<evidence type="ECO:0000313" key="9">
    <source>
        <dbReference type="Proteomes" id="UP000662572"/>
    </source>
</evidence>